<evidence type="ECO:0000313" key="3">
    <source>
        <dbReference type="Proteomes" id="UP001153620"/>
    </source>
</evidence>
<feature type="compositionally biased region" description="Basic and acidic residues" evidence="1">
    <location>
        <begin position="1"/>
        <end position="19"/>
    </location>
</feature>
<reference evidence="2" key="2">
    <citation type="submission" date="2022-10" db="EMBL/GenBank/DDBJ databases">
        <authorList>
            <consortium name="ENA_rothamsted_submissions"/>
            <consortium name="culmorum"/>
            <person name="King R."/>
        </authorList>
    </citation>
    <scope>NUCLEOTIDE SEQUENCE</scope>
</reference>
<keyword evidence="3" id="KW-1185">Reference proteome</keyword>
<feature type="compositionally biased region" description="Polar residues" evidence="1">
    <location>
        <begin position="84"/>
        <end position="94"/>
    </location>
</feature>
<dbReference type="AlphaFoldDB" id="A0A9N9RQG3"/>
<evidence type="ECO:0000256" key="1">
    <source>
        <dbReference type="SAM" id="MobiDB-lite"/>
    </source>
</evidence>
<feature type="region of interest" description="Disordered" evidence="1">
    <location>
        <begin position="1"/>
        <end position="108"/>
    </location>
</feature>
<feature type="compositionally biased region" description="Polar residues" evidence="1">
    <location>
        <begin position="56"/>
        <end position="67"/>
    </location>
</feature>
<organism evidence="2 3">
    <name type="scientific">Chironomus riparius</name>
    <dbReference type="NCBI Taxonomy" id="315576"/>
    <lineage>
        <taxon>Eukaryota</taxon>
        <taxon>Metazoa</taxon>
        <taxon>Ecdysozoa</taxon>
        <taxon>Arthropoda</taxon>
        <taxon>Hexapoda</taxon>
        <taxon>Insecta</taxon>
        <taxon>Pterygota</taxon>
        <taxon>Neoptera</taxon>
        <taxon>Endopterygota</taxon>
        <taxon>Diptera</taxon>
        <taxon>Nematocera</taxon>
        <taxon>Chironomoidea</taxon>
        <taxon>Chironomidae</taxon>
        <taxon>Chironominae</taxon>
        <taxon>Chironomus</taxon>
    </lineage>
</organism>
<feature type="compositionally biased region" description="Low complexity" evidence="1">
    <location>
        <begin position="68"/>
        <end position="83"/>
    </location>
</feature>
<protein>
    <submittedName>
        <fullName evidence="2">Uncharacterized protein</fullName>
    </submittedName>
</protein>
<dbReference type="Proteomes" id="UP001153620">
    <property type="component" value="Chromosome 2"/>
</dbReference>
<proteinExistence type="predicted"/>
<dbReference type="EMBL" id="OU895878">
    <property type="protein sequence ID" value="CAG9802903.1"/>
    <property type="molecule type" value="Genomic_DNA"/>
</dbReference>
<sequence length="108" mass="12116">MNENRDINNFEEKDAVKDEISDEDSDSRDCNMSNTDDSAKKRNKKYLMTKNKSPKNEGTLSQIFNRATSSIFSNKSSNKSTFSARSSSNVNGGQTHLKDSNDINIPET</sequence>
<evidence type="ECO:0000313" key="2">
    <source>
        <dbReference type="EMBL" id="CAG9802903.1"/>
    </source>
</evidence>
<name>A0A9N9RQG3_9DIPT</name>
<accession>A0A9N9RQG3</accession>
<reference evidence="2" key="1">
    <citation type="submission" date="2022-01" db="EMBL/GenBank/DDBJ databases">
        <authorList>
            <person name="King R."/>
        </authorList>
    </citation>
    <scope>NUCLEOTIDE SEQUENCE</scope>
</reference>
<gene>
    <name evidence="2" type="ORF">CHIRRI_LOCUS5808</name>
</gene>